<dbReference type="RefSeq" id="WP_031505160.1">
    <property type="nucleotide sequence ID" value="NC_022795.1"/>
</dbReference>
<dbReference type="PIRSF" id="PIRSF004681">
    <property type="entry name" value="UCP004681"/>
    <property type="match status" value="1"/>
</dbReference>
<dbReference type="Pfam" id="PF01894">
    <property type="entry name" value="YjbQ"/>
    <property type="match status" value="1"/>
</dbReference>
<dbReference type="AlphaFoldDB" id="A0A0X1KR94"/>
<dbReference type="EMBL" id="CP007141">
    <property type="protein sequence ID" value="AJC73773.1"/>
    <property type="molecule type" value="Genomic_DNA"/>
</dbReference>
<dbReference type="STRING" id="1123384.AJ81_05695"/>
<dbReference type="PATRIC" id="fig|1123384.7.peg.1128"/>
<dbReference type="PaxDb" id="1123384-AJ81_05695"/>
<accession>A0A0X1KR94</accession>
<name>A0A0X1KR94_9THEM</name>
<evidence type="ECO:0000313" key="3">
    <source>
        <dbReference type="Proteomes" id="UP000077469"/>
    </source>
</evidence>
<proteinExistence type="inferred from homology"/>
<dbReference type="PANTHER" id="PTHR30615:SF8">
    <property type="entry name" value="UPF0047 PROTEIN C4A8.02C"/>
    <property type="match status" value="1"/>
</dbReference>
<sequence>MKSFSLRTKQRIEMIDVTDQVQQIVRESGVKSGVCFVFVPHTTAAITINEGADSSVRLDIIEKLSELVPFRANYHHLEGNSDAHIKASLIGPSVTILIENGKLALGTWQRVFFCEFDGPRARQVFVQIVEAKS</sequence>
<evidence type="ECO:0008006" key="4">
    <source>
        <dbReference type="Google" id="ProtNLM"/>
    </source>
</evidence>
<dbReference type="KEGG" id="phy:AJ81_05695"/>
<dbReference type="PROSITE" id="PS01314">
    <property type="entry name" value="UPF0047"/>
    <property type="match status" value="1"/>
</dbReference>
<gene>
    <name evidence="2" type="ORF">AJ81_05695</name>
</gene>
<evidence type="ECO:0000256" key="1">
    <source>
        <dbReference type="ARBA" id="ARBA00005534"/>
    </source>
</evidence>
<comment type="similarity">
    <text evidence="1">Belongs to the UPF0047 family.</text>
</comment>
<reference evidence="2 3" key="1">
    <citation type="submission" date="2014-01" db="EMBL/GenBank/DDBJ databases">
        <title>Genome sequencing of Thermotog hypogea.</title>
        <authorList>
            <person name="Zhang X."/>
            <person name="Alvare G."/>
            <person name="Fristensky B."/>
            <person name="Chen L."/>
            <person name="Suen T."/>
            <person name="Chen Q."/>
            <person name="Ma K."/>
        </authorList>
    </citation>
    <scope>NUCLEOTIDE SEQUENCE [LARGE SCALE GENOMIC DNA]</scope>
    <source>
        <strain evidence="2 3">DSM 11164</strain>
    </source>
</reference>
<protein>
    <recommendedName>
        <fullName evidence="4">Secondary thiamine-phosphate synthase enzyme</fullName>
    </recommendedName>
</protein>
<dbReference type="InterPro" id="IPR035917">
    <property type="entry name" value="YjbQ-like_sf"/>
</dbReference>
<dbReference type="InterPro" id="IPR001602">
    <property type="entry name" value="UPF0047_YjbQ-like"/>
</dbReference>
<dbReference type="OrthoDB" id="9801725at2"/>
<organism evidence="2 3">
    <name type="scientific">Pseudothermotoga hypogea DSM 11164 = NBRC 106472</name>
    <dbReference type="NCBI Taxonomy" id="1123384"/>
    <lineage>
        <taxon>Bacteria</taxon>
        <taxon>Thermotogati</taxon>
        <taxon>Thermotogota</taxon>
        <taxon>Thermotogae</taxon>
        <taxon>Thermotogales</taxon>
        <taxon>Thermotogaceae</taxon>
        <taxon>Pseudothermotoga</taxon>
    </lineage>
</organism>
<keyword evidence="3" id="KW-1185">Reference proteome</keyword>
<dbReference type="NCBIfam" id="TIGR00149">
    <property type="entry name" value="TIGR00149_YjbQ"/>
    <property type="match status" value="1"/>
</dbReference>
<dbReference type="SUPFAM" id="SSF111038">
    <property type="entry name" value="YjbQ-like"/>
    <property type="match status" value="1"/>
</dbReference>
<dbReference type="PANTHER" id="PTHR30615">
    <property type="entry name" value="UNCHARACTERIZED PROTEIN YJBQ-RELATED"/>
    <property type="match status" value="1"/>
</dbReference>
<dbReference type="Proteomes" id="UP000077469">
    <property type="component" value="Chromosome"/>
</dbReference>
<evidence type="ECO:0000313" key="2">
    <source>
        <dbReference type="EMBL" id="AJC73773.1"/>
    </source>
</evidence>
<dbReference type="Gene3D" id="2.60.120.460">
    <property type="entry name" value="YjbQ-like"/>
    <property type="match status" value="1"/>
</dbReference>